<proteinExistence type="predicted"/>
<dbReference type="AlphaFoldDB" id="A0A6A8MCC5"/>
<protein>
    <submittedName>
        <fullName evidence="1">DUF1694 domain-containing protein</fullName>
    </submittedName>
</protein>
<organism evidence="1 2">
    <name type="scientific">Lactobacillus porci</name>
    <dbReference type="NCBI Taxonomy" id="2012477"/>
    <lineage>
        <taxon>Bacteria</taxon>
        <taxon>Bacillati</taxon>
        <taxon>Bacillota</taxon>
        <taxon>Bacilli</taxon>
        <taxon>Lactobacillales</taxon>
        <taxon>Lactobacillaceae</taxon>
        <taxon>Lactobacillus</taxon>
    </lineage>
</organism>
<reference evidence="1 2" key="1">
    <citation type="submission" date="2019-08" db="EMBL/GenBank/DDBJ databases">
        <title>In-depth cultivation of the pig gut microbiome towards novel bacterial diversity and tailored functional studies.</title>
        <authorList>
            <person name="Wylensek D."/>
            <person name="Hitch T.C.A."/>
            <person name="Clavel T."/>
        </authorList>
    </citation>
    <scope>NUCLEOTIDE SEQUENCE [LARGE SCALE GENOMIC DNA]</scope>
    <source>
        <strain evidence="1 2">Bifido-178-WT-2B</strain>
    </source>
</reference>
<name>A0A6A8MCC5_9LACO</name>
<accession>A0A6A8MCC5</accession>
<sequence>MADDELEKRVQNAAAGITPQTRPDERRRYLGSLRERVYVRMNLQEAQDPQLTKLFLDHFSDYQGYTILINGNTPNPRFVNRVEAAAAKSGIKFCLINDETARTGDEDSAILVVSQEAINRMRIEIGQVYAPPLPAEELAAPAKKKEGFFHRLFHGDAK</sequence>
<dbReference type="Proteomes" id="UP000438120">
    <property type="component" value="Unassembled WGS sequence"/>
</dbReference>
<evidence type="ECO:0000313" key="1">
    <source>
        <dbReference type="EMBL" id="MST86342.1"/>
    </source>
</evidence>
<evidence type="ECO:0000313" key="2">
    <source>
        <dbReference type="Proteomes" id="UP000438120"/>
    </source>
</evidence>
<gene>
    <name evidence="1" type="ORF">FYJ62_01420</name>
</gene>
<dbReference type="Gene3D" id="3.30.1330.30">
    <property type="match status" value="1"/>
</dbReference>
<dbReference type="SUPFAM" id="SSF160515">
    <property type="entry name" value="YueI-like"/>
    <property type="match status" value="1"/>
</dbReference>
<dbReference type="InterPro" id="IPR012543">
    <property type="entry name" value="DUF1694"/>
</dbReference>
<dbReference type="InterPro" id="IPR029064">
    <property type="entry name" value="Ribosomal_eL30-like_sf"/>
</dbReference>
<dbReference type="RefSeq" id="WP_154547007.1">
    <property type="nucleotide sequence ID" value="NZ_VUMX01000002.1"/>
</dbReference>
<dbReference type="EMBL" id="VUMX01000002">
    <property type="protein sequence ID" value="MST86342.1"/>
    <property type="molecule type" value="Genomic_DNA"/>
</dbReference>
<dbReference type="OrthoDB" id="95278at2"/>
<comment type="caution">
    <text evidence="1">The sequence shown here is derived from an EMBL/GenBank/DDBJ whole genome shotgun (WGS) entry which is preliminary data.</text>
</comment>
<dbReference type="Pfam" id="PF07997">
    <property type="entry name" value="DUF1694"/>
    <property type="match status" value="1"/>
</dbReference>
<keyword evidence="2" id="KW-1185">Reference proteome</keyword>